<feature type="region of interest" description="Disordered" evidence="2">
    <location>
        <begin position="140"/>
        <end position="163"/>
    </location>
</feature>
<dbReference type="FunFam" id="1.20.1270.60:FF:000102">
    <property type="entry name" value="WGS project CABT00000000 data, contig 2.23"/>
    <property type="match status" value="1"/>
</dbReference>
<dbReference type="PANTHER" id="PTHR23065:SF54">
    <property type="entry name" value="SUPPRESSOR OF YEAST PROFILIN DELETION"/>
    <property type="match status" value="1"/>
</dbReference>
<dbReference type="HOGENOM" id="CLU_011037_0_0_1"/>
<dbReference type="EMBL" id="KN847318">
    <property type="protein sequence ID" value="KIW58489.1"/>
    <property type="molecule type" value="Genomic_DNA"/>
</dbReference>
<dbReference type="STRING" id="348802.A0A0D2FEI4"/>
<name>A0A0D2FEI4_9EURO</name>
<dbReference type="GeneID" id="25324909"/>
<dbReference type="InterPro" id="IPR028565">
    <property type="entry name" value="MHD"/>
</dbReference>
<dbReference type="InterPro" id="IPR027267">
    <property type="entry name" value="AH/BAR_dom_sf"/>
</dbReference>
<dbReference type="Pfam" id="PF00611">
    <property type="entry name" value="FCH"/>
    <property type="match status" value="1"/>
</dbReference>
<feature type="region of interest" description="Disordered" evidence="2">
    <location>
        <begin position="829"/>
        <end position="853"/>
    </location>
</feature>
<feature type="compositionally biased region" description="Basic and acidic residues" evidence="2">
    <location>
        <begin position="358"/>
        <end position="375"/>
    </location>
</feature>
<feature type="compositionally biased region" description="Polar residues" evidence="2">
    <location>
        <begin position="379"/>
        <end position="392"/>
    </location>
</feature>
<reference evidence="4 5" key="1">
    <citation type="submission" date="2015-01" db="EMBL/GenBank/DDBJ databases">
        <title>The Genome Sequence of Exophiala xenobiotica CBS118157.</title>
        <authorList>
            <consortium name="The Broad Institute Genomics Platform"/>
            <person name="Cuomo C."/>
            <person name="de Hoog S."/>
            <person name="Gorbushina A."/>
            <person name="Stielow B."/>
            <person name="Teixiera M."/>
            <person name="Abouelleil A."/>
            <person name="Chapman S.B."/>
            <person name="Priest M."/>
            <person name="Young S.K."/>
            <person name="Wortman J."/>
            <person name="Nusbaum C."/>
            <person name="Birren B."/>
        </authorList>
    </citation>
    <scope>NUCLEOTIDE SEQUENCE [LARGE SCALE GENOMIC DNA]</scope>
    <source>
        <strain evidence="4 5">CBS 118157</strain>
    </source>
</reference>
<dbReference type="GO" id="GO:0032153">
    <property type="term" value="C:cell division site"/>
    <property type="evidence" value="ECO:0007669"/>
    <property type="project" value="TreeGrafter"/>
</dbReference>
<sequence length="871" mass="95013">MEFSRTEYPTLLASLQPEQAVNILNDRVDLIQKINNDIADWLQERRRVEEAYVAGLRKLARRPQQDGAAALGIFQMPWQRIVSGAENLAASHETLATKIETDVENPLRHFASRNREMQALSTTQGNLNSLAKELVNAQRRAAKGGRKAESASSTVEDSSREWESQAPYVFEQLQALDETRVNHLRDVLTQYQTHELDATEKNRLSAESCLNALLNIETADEIKTFAARASGGRGSVPRRRSSAAAGATAASSHLRPPTPPPPRNADDRQSQRTNSFAAQDRLAPLPDNTPHKEKGRLGGLKRLGTVIGRRKSVVPPIPSHSNEEKRKTRSFVPFRRGDSSRSFQDLEETGQELTPSTTRDERPTSSISHDRRDELPSGVTPQQSLPLTNGASASPAPLESTPEFAPTQPALLDNVGTPQTPYRSPEKPQPPAPAMDPWAQDSHEVPIAPLPNEDSSRNFMIREKPIQEDESEAQQALSTMANQLRSQAQTSGINRVQGSVRGRRDVRNTMYVPSNAEPSGTNTSMQRAGPPVTIPSGNNPVENIASPMQRPPAAAMILEEHGVASDTTSIHSSRSLAGPSQHVDLHEPGLNASIVETVHAWFTESGISKSLVLGEVAFAYNAMASGDSSSETVRVQHFERLDKVAANPIFMTQIKSTGQALAEEHAGSYIVATSAIRRPSPMIGLKYQLHIDESNLGQYSPVLITPAWQVIEGQVSVIILYSLNPVFGTQPLILRNAQISVNLDTSGEGTGRASSAMMAPPQGAVFRRKTSAVVWRHADFAVKPEQERLLVRFMTEGGMPKKGSIELKFEIISRTASGIGVEKLVLGGEEKDSDPFADDTAGSSARGSAEERRWELVPTNAKLVSGRYTAS</sequence>
<dbReference type="Gene3D" id="1.20.1270.60">
    <property type="entry name" value="Arfaptin homology (AH) domain/BAR domain"/>
    <property type="match status" value="1"/>
</dbReference>
<dbReference type="InterPro" id="IPR001060">
    <property type="entry name" value="FCH_dom"/>
</dbReference>
<keyword evidence="1" id="KW-0254">Endocytosis</keyword>
<dbReference type="AlphaFoldDB" id="A0A0D2FEI4"/>
<dbReference type="GO" id="GO:0006897">
    <property type="term" value="P:endocytosis"/>
    <property type="evidence" value="ECO:0007669"/>
    <property type="project" value="UniProtKB-KW"/>
</dbReference>
<dbReference type="RefSeq" id="XP_013319073.1">
    <property type="nucleotide sequence ID" value="XM_013463619.1"/>
</dbReference>
<evidence type="ECO:0000256" key="2">
    <source>
        <dbReference type="SAM" id="MobiDB-lite"/>
    </source>
</evidence>
<evidence type="ECO:0000313" key="5">
    <source>
        <dbReference type="Proteomes" id="UP000054342"/>
    </source>
</evidence>
<dbReference type="Proteomes" id="UP000054342">
    <property type="component" value="Unassembled WGS sequence"/>
</dbReference>
<dbReference type="OrthoDB" id="331602at2759"/>
<dbReference type="GO" id="GO:0030139">
    <property type="term" value="C:endocytic vesicle"/>
    <property type="evidence" value="ECO:0007669"/>
    <property type="project" value="TreeGrafter"/>
</dbReference>
<feature type="domain" description="MHD" evidence="3">
    <location>
        <begin position="587"/>
        <end position="852"/>
    </location>
</feature>
<feature type="compositionally biased region" description="Low complexity" evidence="2">
    <location>
        <begin position="242"/>
        <end position="252"/>
    </location>
</feature>
<proteinExistence type="predicted"/>
<dbReference type="GO" id="GO:0005886">
    <property type="term" value="C:plasma membrane"/>
    <property type="evidence" value="ECO:0007669"/>
    <property type="project" value="TreeGrafter"/>
</dbReference>
<organism evidence="4 5">
    <name type="scientific">Exophiala xenobiotica</name>
    <dbReference type="NCBI Taxonomy" id="348802"/>
    <lineage>
        <taxon>Eukaryota</taxon>
        <taxon>Fungi</taxon>
        <taxon>Dikarya</taxon>
        <taxon>Ascomycota</taxon>
        <taxon>Pezizomycotina</taxon>
        <taxon>Eurotiomycetes</taxon>
        <taxon>Chaetothyriomycetidae</taxon>
        <taxon>Chaetothyriales</taxon>
        <taxon>Herpotrichiellaceae</taxon>
        <taxon>Exophiala</taxon>
    </lineage>
</organism>
<dbReference type="SMART" id="SM00055">
    <property type="entry name" value="FCH"/>
    <property type="match status" value="1"/>
</dbReference>
<dbReference type="SUPFAM" id="SSF103657">
    <property type="entry name" value="BAR/IMD domain-like"/>
    <property type="match status" value="1"/>
</dbReference>
<dbReference type="GO" id="GO:0032185">
    <property type="term" value="P:septin cytoskeleton organization"/>
    <property type="evidence" value="ECO:0007669"/>
    <property type="project" value="TreeGrafter"/>
</dbReference>
<dbReference type="InterPro" id="IPR018808">
    <property type="entry name" value="Muniscin_C"/>
</dbReference>
<accession>A0A0D2FEI4</accession>
<keyword evidence="5" id="KW-1185">Reference proteome</keyword>
<evidence type="ECO:0000259" key="3">
    <source>
        <dbReference type="PROSITE" id="PS51072"/>
    </source>
</evidence>
<evidence type="ECO:0000313" key="4">
    <source>
        <dbReference type="EMBL" id="KIW58489.1"/>
    </source>
</evidence>
<evidence type="ECO:0000256" key="1">
    <source>
        <dbReference type="ARBA" id="ARBA00022583"/>
    </source>
</evidence>
<dbReference type="PROSITE" id="PS51072">
    <property type="entry name" value="MHD"/>
    <property type="match status" value="1"/>
</dbReference>
<dbReference type="CDD" id="cd07650">
    <property type="entry name" value="F-BAR_Syp1p_like"/>
    <property type="match status" value="1"/>
</dbReference>
<dbReference type="PANTHER" id="PTHR23065">
    <property type="entry name" value="PROLINE-SERINE-THREONINE PHOSPHATASE INTERACTING PROTEIN 1"/>
    <property type="match status" value="1"/>
</dbReference>
<feature type="region of interest" description="Disordered" evidence="2">
    <location>
        <begin position="228"/>
        <end position="439"/>
    </location>
</feature>
<gene>
    <name evidence="4" type="ORF">PV05_03001</name>
</gene>
<protein>
    <recommendedName>
        <fullName evidence="3">MHD domain-containing protein</fullName>
    </recommendedName>
</protein>
<dbReference type="Pfam" id="PF10291">
    <property type="entry name" value="muHD"/>
    <property type="match status" value="1"/>
</dbReference>